<dbReference type="InterPro" id="IPR007739">
    <property type="entry name" value="RgpF"/>
</dbReference>
<reference evidence="1 2" key="1">
    <citation type="submission" date="2022-10" db="EMBL/GenBank/DDBJ databases">
        <title>Pararhodobacter sp. nov., isolated from marine algae.</title>
        <authorList>
            <person name="Choi B.J."/>
            <person name="Kim J.M."/>
            <person name="Lee J.K."/>
            <person name="Choi D.G."/>
            <person name="Jeon C.O."/>
        </authorList>
    </citation>
    <scope>NUCLEOTIDE SEQUENCE [LARGE SCALE GENOMIC DNA]</scope>
    <source>
        <strain evidence="1 2">ZQ420</strain>
    </source>
</reference>
<protein>
    <recommendedName>
        <fullName evidence="3">Rhamnan synthesis protein F</fullName>
    </recommendedName>
</protein>
<comment type="caution">
    <text evidence="1">The sequence shown here is derived from an EMBL/GenBank/DDBJ whole genome shotgun (WGS) entry which is preliminary data.</text>
</comment>
<organism evidence="1 2">
    <name type="scientific">Pararhodobacter zhoushanensis</name>
    <dbReference type="NCBI Taxonomy" id="2479545"/>
    <lineage>
        <taxon>Bacteria</taxon>
        <taxon>Pseudomonadati</taxon>
        <taxon>Pseudomonadota</taxon>
        <taxon>Alphaproteobacteria</taxon>
        <taxon>Rhodobacterales</taxon>
        <taxon>Paracoccaceae</taxon>
        <taxon>Pararhodobacter</taxon>
    </lineage>
</organism>
<evidence type="ECO:0000313" key="1">
    <source>
        <dbReference type="EMBL" id="MCW1933135.1"/>
    </source>
</evidence>
<accession>A0ABT3H0A3</accession>
<dbReference type="RefSeq" id="WP_264506082.1">
    <property type="nucleotide sequence ID" value="NZ_JAPDFL010000001.1"/>
</dbReference>
<evidence type="ECO:0008006" key="3">
    <source>
        <dbReference type="Google" id="ProtNLM"/>
    </source>
</evidence>
<sequence>MTQLAKPHRAAVEAWLASGLVAAHRAVGAPIYYVDEFIDLFVHVPPDRRALLFPLIEPEHYARLYGVTGALEQLEDFLTAGPLARKWPHPLVRLDFALALRPDLAREMRTAAGLFALIGDGVVALSPWLSVHPRRALAQLCDRQLDACSAAWIDPQFLRRQYGDCVGSDWDAILHYASLGDARGDWPSASFNTHVWAEDAALTGPLPLQPFAHFLWQGRIAGFPPLAPFLGSGLAASAMLVDADRHSLPSDRRFFQVTAQSGDAASGAPTRPTLAVALHIFYLDVSEAILLRLARTDWPMALYVTTSAALEDTVRARLDATGLPYALSVVENRGRDVAPFLTVLPRIVEDGHLFVLKLHTKKSSHRLDGDHWANHLFDALTSPDSLEAAITALVTTPDIGFVGPSGHVLPVGDFIGPNDAQVGRLLQRLGLRLDSCRLQGHFVAGTMLLARVSALAPLMSLGLRVEDFEREAGQLDGTLAHAVERILAVSGWCVGQKLLVQGGGAENLKNRSRFYGAPG</sequence>
<dbReference type="Proteomes" id="UP001208938">
    <property type="component" value="Unassembled WGS sequence"/>
</dbReference>
<keyword evidence="2" id="KW-1185">Reference proteome</keyword>
<gene>
    <name evidence="1" type="ORF">OKW52_12930</name>
</gene>
<dbReference type="EMBL" id="JAPDFL010000001">
    <property type="protein sequence ID" value="MCW1933135.1"/>
    <property type="molecule type" value="Genomic_DNA"/>
</dbReference>
<proteinExistence type="predicted"/>
<dbReference type="Pfam" id="PF05045">
    <property type="entry name" value="RgpF"/>
    <property type="match status" value="1"/>
</dbReference>
<name>A0ABT3H0A3_9RHOB</name>
<evidence type="ECO:0000313" key="2">
    <source>
        <dbReference type="Proteomes" id="UP001208938"/>
    </source>
</evidence>